<dbReference type="SMART" id="SM00387">
    <property type="entry name" value="HATPase_c"/>
    <property type="match status" value="1"/>
</dbReference>
<dbReference type="PANTHER" id="PTHR43547">
    <property type="entry name" value="TWO-COMPONENT HISTIDINE KINASE"/>
    <property type="match status" value="1"/>
</dbReference>
<dbReference type="InterPro" id="IPR003594">
    <property type="entry name" value="HATPase_dom"/>
</dbReference>
<dbReference type="SUPFAM" id="SSF55874">
    <property type="entry name" value="ATPase domain of HSP90 chaperone/DNA topoisomerase II/histidine kinase"/>
    <property type="match status" value="1"/>
</dbReference>
<dbReference type="Pfam" id="PF02518">
    <property type="entry name" value="HATPase_c"/>
    <property type="match status" value="1"/>
</dbReference>
<feature type="modified residue" description="4-aspartylphosphate" evidence="4">
    <location>
        <position position="61"/>
    </location>
</feature>
<evidence type="ECO:0000256" key="2">
    <source>
        <dbReference type="ARBA" id="ARBA00012438"/>
    </source>
</evidence>
<protein>
    <recommendedName>
        <fullName evidence="2">histidine kinase</fullName>
        <ecNumber evidence="2">2.7.13.3</ecNumber>
    </recommendedName>
</protein>
<keyword evidence="8" id="KW-1185">Reference proteome</keyword>
<evidence type="ECO:0000259" key="6">
    <source>
        <dbReference type="PROSITE" id="PS50110"/>
    </source>
</evidence>
<dbReference type="Gene3D" id="1.10.287.130">
    <property type="match status" value="1"/>
</dbReference>
<dbReference type="EC" id="2.7.13.3" evidence="2"/>
<dbReference type="PROSITE" id="PS50109">
    <property type="entry name" value="HIS_KIN"/>
    <property type="match status" value="1"/>
</dbReference>
<keyword evidence="7" id="KW-0418">Kinase</keyword>
<keyword evidence="7" id="KW-0808">Transferase</keyword>
<evidence type="ECO:0000313" key="7">
    <source>
        <dbReference type="EMBL" id="MBC3791296.1"/>
    </source>
</evidence>
<dbReference type="SMART" id="SM00448">
    <property type="entry name" value="REC"/>
    <property type="match status" value="1"/>
</dbReference>
<gene>
    <name evidence="7" type="ORF">FH603_1796</name>
</gene>
<feature type="domain" description="Histidine kinase" evidence="5">
    <location>
        <begin position="158"/>
        <end position="370"/>
    </location>
</feature>
<dbReference type="InterPro" id="IPR036890">
    <property type="entry name" value="HATPase_C_sf"/>
</dbReference>
<dbReference type="Gene3D" id="3.30.565.10">
    <property type="entry name" value="Histidine kinase-like ATPase, C-terminal domain"/>
    <property type="match status" value="1"/>
</dbReference>
<dbReference type="CDD" id="cd00082">
    <property type="entry name" value="HisKA"/>
    <property type="match status" value="1"/>
</dbReference>
<dbReference type="InterPro" id="IPR003661">
    <property type="entry name" value="HisK_dim/P_dom"/>
</dbReference>
<evidence type="ECO:0000256" key="4">
    <source>
        <dbReference type="PROSITE-ProRule" id="PRU00169"/>
    </source>
</evidence>
<proteinExistence type="predicted"/>
<evidence type="ECO:0000256" key="1">
    <source>
        <dbReference type="ARBA" id="ARBA00000085"/>
    </source>
</evidence>
<dbReference type="Pfam" id="PF00072">
    <property type="entry name" value="Response_reg"/>
    <property type="match status" value="1"/>
</dbReference>
<dbReference type="GO" id="GO:0016301">
    <property type="term" value="F:kinase activity"/>
    <property type="evidence" value="ECO:0007669"/>
    <property type="project" value="UniProtKB-KW"/>
</dbReference>
<dbReference type="InterPro" id="IPR004358">
    <property type="entry name" value="Sig_transdc_His_kin-like_C"/>
</dbReference>
<evidence type="ECO:0000313" key="8">
    <source>
        <dbReference type="Proteomes" id="UP000700732"/>
    </source>
</evidence>
<comment type="catalytic activity">
    <reaction evidence="1">
        <text>ATP + protein L-histidine = ADP + protein N-phospho-L-histidine.</text>
        <dbReference type="EC" id="2.7.13.3"/>
    </reaction>
</comment>
<dbReference type="PRINTS" id="PR00344">
    <property type="entry name" value="BCTRLSENSOR"/>
</dbReference>
<dbReference type="Proteomes" id="UP000700732">
    <property type="component" value="Unassembled WGS sequence"/>
</dbReference>
<name>A0ABR6W3X9_9BACT</name>
<dbReference type="PANTHER" id="PTHR43547:SF2">
    <property type="entry name" value="HYBRID SIGNAL TRANSDUCTION HISTIDINE KINASE C"/>
    <property type="match status" value="1"/>
</dbReference>
<dbReference type="PROSITE" id="PS50110">
    <property type="entry name" value="RESPONSE_REGULATORY"/>
    <property type="match status" value="1"/>
</dbReference>
<dbReference type="EMBL" id="VFIA01000008">
    <property type="protein sequence ID" value="MBC3791296.1"/>
    <property type="molecule type" value="Genomic_DNA"/>
</dbReference>
<comment type="caution">
    <text evidence="7">The sequence shown here is derived from an EMBL/GenBank/DDBJ whole genome shotgun (WGS) entry which is preliminary data.</text>
</comment>
<sequence>MPILDSYNEFTILLVDDRPENLISLEEMLEKEGRVFIKATSGNEALRHVLKNDRIGLIMLDVQMPGMDGFEVAKILKSNPRTNDISIIFVTALSKEEQYVRKGFEEGAVDYLQKPLDISVTRAKVNVFERLFSHQRDLKRTANQLETINKQLEKFVYVVAHDLKSPLTGLIAALSILEMNNEDNDTSAEANEYAGYAKSAAYHMSDMINDLLDYSRKSMAEQTIEDVNVLELLNQMAHLLFLPRHIRLTIQEPMPILRTRKLKLQQVFQNLISNAVKYNDKPVGLIEVGAVDAGNSVEFYVRDNGPGVSKSDQQSIFNLFQTASAAPTIAESSTGVGLNILKMLVEEQGGKIRIESELGQGATFFFTWSK</sequence>
<dbReference type="InterPro" id="IPR005467">
    <property type="entry name" value="His_kinase_dom"/>
</dbReference>
<dbReference type="InterPro" id="IPR011006">
    <property type="entry name" value="CheY-like_superfamily"/>
</dbReference>
<dbReference type="SUPFAM" id="SSF52172">
    <property type="entry name" value="CheY-like"/>
    <property type="match status" value="1"/>
</dbReference>
<reference evidence="7 8" key="1">
    <citation type="submission" date="2019-06" db="EMBL/GenBank/DDBJ databases">
        <title>Spirosoma utsteinense sp. nov. isolated from Antarctic ice-free soils.</title>
        <authorList>
            <person name="Tahon G."/>
        </authorList>
    </citation>
    <scope>NUCLEOTIDE SEQUENCE [LARGE SCALE GENOMIC DNA]</scope>
    <source>
        <strain evidence="7 8">LMG 31447</strain>
    </source>
</reference>
<dbReference type="InterPro" id="IPR001789">
    <property type="entry name" value="Sig_transdc_resp-reg_receiver"/>
</dbReference>
<evidence type="ECO:0000256" key="3">
    <source>
        <dbReference type="ARBA" id="ARBA00022553"/>
    </source>
</evidence>
<dbReference type="InterPro" id="IPR036097">
    <property type="entry name" value="HisK_dim/P_sf"/>
</dbReference>
<keyword evidence="3 4" id="KW-0597">Phosphoprotein</keyword>
<accession>A0ABR6W3X9</accession>
<evidence type="ECO:0000259" key="5">
    <source>
        <dbReference type="PROSITE" id="PS50109"/>
    </source>
</evidence>
<dbReference type="SMART" id="SM00388">
    <property type="entry name" value="HisKA"/>
    <property type="match status" value="1"/>
</dbReference>
<organism evidence="7 8">
    <name type="scientific">Spirosoma utsteinense</name>
    <dbReference type="NCBI Taxonomy" id="2585773"/>
    <lineage>
        <taxon>Bacteria</taxon>
        <taxon>Pseudomonadati</taxon>
        <taxon>Bacteroidota</taxon>
        <taxon>Cytophagia</taxon>
        <taxon>Cytophagales</taxon>
        <taxon>Cytophagaceae</taxon>
        <taxon>Spirosoma</taxon>
    </lineage>
</organism>
<dbReference type="Pfam" id="PF00512">
    <property type="entry name" value="HisKA"/>
    <property type="match status" value="1"/>
</dbReference>
<feature type="domain" description="Response regulatory" evidence="6">
    <location>
        <begin position="11"/>
        <end position="129"/>
    </location>
</feature>
<dbReference type="RefSeq" id="WP_186737082.1">
    <property type="nucleotide sequence ID" value="NZ_VFIA01000008.1"/>
</dbReference>
<dbReference type="Gene3D" id="3.40.50.2300">
    <property type="match status" value="1"/>
</dbReference>
<dbReference type="SUPFAM" id="SSF47384">
    <property type="entry name" value="Homodimeric domain of signal transducing histidine kinase"/>
    <property type="match status" value="1"/>
</dbReference>